<comment type="caution">
    <text evidence="2">The sequence shown here is derived from an EMBL/GenBank/DDBJ whole genome shotgun (WGS) entry which is preliminary data.</text>
</comment>
<dbReference type="AlphaFoldDB" id="A0A542E666"/>
<dbReference type="EMBL" id="VFMN01000001">
    <property type="protein sequence ID" value="TQJ10830.1"/>
    <property type="molecule type" value="Genomic_DNA"/>
</dbReference>
<keyword evidence="3" id="KW-1185">Reference proteome</keyword>
<evidence type="ECO:0000313" key="3">
    <source>
        <dbReference type="Proteomes" id="UP000317893"/>
    </source>
</evidence>
<sequence>MSLPRVPSARVGVPAAAVLEVLDGWQERGLELHSLMVLRRGAVAVEGWWSPYDAATPHLLYSLSKTFTSCAVGLAVAEGLCRLDERVVDLLPAHVPPEGVDPRVAALTLHDVLSMSTGHREDTLDTAWGTDPDDLARGFLRIPPDEPVGTLHTYHNTCTYLAGLVVQERCGTGLLEYLTPRLLEPLGIGPGHWHGDGQGHELGFTGLHQRTEDVARLGLLLLQDGVWEGRRVLPEGWVALMTREHVANDTDPTRGPDWRQGYGYQVWRSRHGYRGDGAYGQFCLVVPEADLVVATTAATEDMQGVLDVLWERLLPALDRVDEDAEAAAQERLADRLAALALPVVGPVLPPGGTSYEASYVAPDAGPLAPFAEGTRLTASADGARLRLLLELPAEQGAGAAALSLLCPGDTWGDGPAGLLVRGGRTDAETVEVDLVLAETPHRIRLVGKGTGELAGAWNVTPLAGARLLAHVAAQVAAHDPAHVHDADGLRGPR</sequence>
<protein>
    <submittedName>
        <fullName evidence="2">CubicO group peptidase (Beta-lactamase class C family)</fullName>
    </submittedName>
</protein>
<organism evidence="2 3">
    <name type="scientific">Lapillicoccus jejuensis</name>
    <dbReference type="NCBI Taxonomy" id="402171"/>
    <lineage>
        <taxon>Bacteria</taxon>
        <taxon>Bacillati</taxon>
        <taxon>Actinomycetota</taxon>
        <taxon>Actinomycetes</taxon>
        <taxon>Micrococcales</taxon>
        <taxon>Intrasporangiaceae</taxon>
        <taxon>Lapillicoccus</taxon>
    </lineage>
</organism>
<dbReference type="PANTHER" id="PTHR43283:SF7">
    <property type="entry name" value="BETA-LACTAMASE-RELATED DOMAIN-CONTAINING PROTEIN"/>
    <property type="match status" value="1"/>
</dbReference>
<dbReference type="InterPro" id="IPR001466">
    <property type="entry name" value="Beta-lactam-related"/>
</dbReference>
<gene>
    <name evidence="2" type="ORF">FB458_3971</name>
</gene>
<evidence type="ECO:0000259" key="1">
    <source>
        <dbReference type="Pfam" id="PF00144"/>
    </source>
</evidence>
<dbReference type="RefSeq" id="WP_141849999.1">
    <property type="nucleotide sequence ID" value="NZ_BAAAPR010000010.1"/>
</dbReference>
<reference evidence="2 3" key="1">
    <citation type="submission" date="2019-06" db="EMBL/GenBank/DDBJ databases">
        <title>Sequencing the genomes of 1000 actinobacteria strains.</title>
        <authorList>
            <person name="Klenk H.-P."/>
        </authorList>
    </citation>
    <scope>NUCLEOTIDE SEQUENCE [LARGE SCALE GENOMIC DNA]</scope>
    <source>
        <strain evidence="2 3">DSM 18607</strain>
    </source>
</reference>
<evidence type="ECO:0000313" key="2">
    <source>
        <dbReference type="EMBL" id="TQJ10830.1"/>
    </source>
</evidence>
<dbReference type="Pfam" id="PF00144">
    <property type="entry name" value="Beta-lactamase"/>
    <property type="match status" value="1"/>
</dbReference>
<name>A0A542E666_9MICO</name>
<feature type="domain" description="Beta-lactamase-related" evidence="1">
    <location>
        <begin position="34"/>
        <end position="301"/>
    </location>
</feature>
<dbReference type="InterPro" id="IPR050789">
    <property type="entry name" value="Diverse_Enzym_Activities"/>
</dbReference>
<dbReference type="PANTHER" id="PTHR43283">
    <property type="entry name" value="BETA-LACTAMASE-RELATED"/>
    <property type="match status" value="1"/>
</dbReference>
<proteinExistence type="predicted"/>
<dbReference type="Proteomes" id="UP000317893">
    <property type="component" value="Unassembled WGS sequence"/>
</dbReference>
<accession>A0A542E666</accession>
<dbReference type="OrthoDB" id="9773047at2"/>
<dbReference type="Gene3D" id="3.40.710.10">
    <property type="entry name" value="DD-peptidase/beta-lactamase superfamily"/>
    <property type="match status" value="1"/>
</dbReference>
<dbReference type="InterPro" id="IPR012338">
    <property type="entry name" value="Beta-lactam/transpept-like"/>
</dbReference>
<dbReference type="SUPFAM" id="SSF56601">
    <property type="entry name" value="beta-lactamase/transpeptidase-like"/>
    <property type="match status" value="1"/>
</dbReference>